<protein>
    <submittedName>
        <fullName evidence="2">Uncharacterized protein</fullName>
    </submittedName>
</protein>
<evidence type="ECO:0000313" key="2">
    <source>
        <dbReference type="EMBL" id="KAF5387545.1"/>
    </source>
</evidence>
<feature type="region of interest" description="Disordered" evidence="1">
    <location>
        <begin position="278"/>
        <end position="303"/>
    </location>
</feature>
<dbReference type="EMBL" id="JAACJN010000031">
    <property type="protein sequence ID" value="KAF5387545.1"/>
    <property type="molecule type" value="Genomic_DNA"/>
</dbReference>
<reference evidence="2 3" key="1">
    <citation type="journal article" date="2020" name="ISME J.">
        <title>Uncovering the hidden diversity of litter-decomposition mechanisms in mushroom-forming fungi.</title>
        <authorList>
            <person name="Floudas D."/>
            <person name="Bentzer J."/>
            <person name="Ahren D."/>
            <person name="Johansson T."/>
            <person name="Persson P."/>
            <person name="Tunlid A."/>
        </authorList>
    </citation>
    <scope>NUCLEOTIDE SEQUENCE [LARGE SCALE GENOMIC DNA]</scope>
    <source>
        <strain evidence="2 3">CBS 406.79</strain>
    </source>
</reference>
<keyword evidence="3" id="KW-1185">Reference proteome</keyword>
<dbReference type="OrthoDB" id="3044636at2759"/>
<dbReference type="AlphaFoldDB" id="A0A8H5MAP3"/>
<evidence type="ECO:0000256" key="1">
    <source>
        <dbReference type="SAM" id="MobiDB-lite"/>
    </source>
</evidence>
<name>A0A8H5MAP3_9AGAR</name>
<sequence>MTDPSKTMLWKDVQIGPKFLKLLRLLKRFIHTAIYQSQLDHWWHSPQLRYLVENPNAPQPKICIINPGEGEPDHPSMSAHFMINLNLMRVTDKFTDEKFAAPAEIWGLLKEVRDYAIAHYVATKEAKLQHERKQEEIRQARLRKEREDISAFHQKLVQNEIMGEDKIEVGVSTQLSSALCPVCFDEESENTSQLIRCRGCSAYVCPNPDCEAFTLDGVRQCNQHPHETYCKACHEVQSGSSTVFESHFKRGPKDGCNNWMCKSDWKWCKGEPMESVKSTTAEEAEGSDHGDRAQVKKRKVSQPRHEQARLAPCSTCLQRADVRFEWDSCDAFYCWSKKGVG</sequence>
<comment type="caution">
    <text evidence="2">The sequence shown here is derived from an EMBL/GenBank/DDBJ whole genome shotgun (WGS) entry which is preliminary data.</text>
</comment>
<gene>
    <name evidence="2" type="ORF">D9757_006568</name>
</gene>
<dbReference type="Proteomes" id="UP000518752">
    <property type="component" value="Unassembled WGS sequence"/>
</dbReference>
<accession>A0A8H5MAP3</accession>
<proteinExistence type="predicted"/>
<organism evidence="2 3">
    <name type="scientific">Collybiopsis confluens</name>
    <dbReference type="NCBI Taxonomy" id="2823264"/>
    <lineage>
        <taxon>Eukaryota</taxon>
        <taxon>Fungi</taxon>
        <taxon>Dikarya</taxon>
        <taxon>Basidiomycota</taxon>
        <taxon>Agaricomycotina</taxon>
        <taxon>Agaricomycetes</taxon>
        <taxon>Agaricomycetidae</taxon>
        <taxon>Agaricales</taxon>
        <taxon>Marasmiineae</taxon>
        <taxon>Omphalotaceae</taxon>
        <taxon>Collybiopsis</taxon>
    </lineage>
</organism>
<evidence type="ECO:0000313" key="3">
    <source>
        <dbReference type="Proteomes" id="UP000518752"/>
    </source>
</evidence>